<evidence type="ECO:0000313" key="1">
    <source>
        <dbReference type="EMBL" id="AKF93883.1"/>
    </source>
</evidence>
<reference evidence="1" key="1">
    <citation type="submission" date="2015-03" db="EMBL/GenBank/DDBJ databases">
        <title>MIGS Cultured Bacterial/Archaeal sample from Brevibacillus laterosporus.</title>
        <authorList>
            <person name="Zeng D."/>
            <person name="Zhu L."/>
            <person name="Dong G."/>
            <person name="Ye W."/>
            <person name="Ren D."/>
            <person name="Wu L."/>
            <person name="Xu J."/>
            <person name="Li G."/>
            <person name="Guo L."/>
        </authorList>
    </citation>
    <scope>NUCLEOTIDE SEQUENCE</scope>
    <source>
        <strain evidence="1">B9</strain>
    </source>
</reference>
<sequence length="86" mass="9767">MIRSQIDLDYKSFNPTLPKSWHINNPVKWTVGKPSVLKTLKSLQIHCKPHLILKILNILSKLASSLHDVNNEALRSFVHVNMQGGL</sequence>
<accession>A0A0F7BZJ2</accession>
<organism evidence="1">
    <name type="scientific">Brevibacillus laterosporus</name>
    <name type="common">Bacillus laterosporus</name>
    <dbReference type="NCBI Taxonomy" id="1465"/>
    <lineage>
        <taxon>Bacteria</taxon>
        <taxon>Bacillati</taxon>
        <taxon>Bacillota</taxon>
        <taxon>Bacilli</taxon>
        <taxon>Bacillales</taxon>
        <taxon>Paenibacillaceae</taxon>
        <taxon>Brevibacillus</taxon>
    </lineage>
</organism>
<protein>
    <submittedName>
        <fullName evidence="1">Uncharacterized protein</fullName>
    </submittedName>
</protein>
<gene>
    <name evidence="1" type="ORF">EX87_09710</name>
</gene>
<dbReference type="AlphaFoldDB" id="A0A0F7BZJ2"/>
<dbReference type="EMBL" id="CP011074">
    <property type="protein sequence ID" value="AKF93883.1"/>
    <property type="molecule type" value="Genomic_DNA"/>
</dbReference>
<proteinExistence type="predicted"/>
<name>A0A0F7BZJ2_BRELA</name>